<feature type="active site" description="Proton donor" evidence="3">
    <location>
        <position position="30"/>
    </location>
</feature>
<feature type="active site" description="Nucleophile" evidence="3">
    <location>
        <position position="28"/>
    </location>
</feature>
<comment type="caution">
    <text evidence="6">The sequence shown here is derived from an EMBL/GenBank/DDBJ whole genome shotgun (WGS) entry which is preliminary data.</text>
</comment>
<evidence type="ECO:0000256" key="4">
    <source>
        <dbReference type="PIRSR" id="PIRSR000915-2"/>
    </source>
</evidence>
<protein>
    <submittedName>
        <fullName evidence="6">Glycerol-3-phosphate phosphatase</fullName>
    </submittedName>
</protein>
<evidence type="ECO:0000313" key="6">
    <source>
        <dbReference type="EMBL" id="GFQ78487.1"/>
    </source>
</evidence>
<dbReference type="PANTHER" id="PTHR19288">
    <property type="entry name" value="4-NITROPHENYLPHOSPHATASE-RELATED"/>
    <property type="match status" value="1"/>
</dbReference>
<keyword evidence="5" id="KW-0479">Metal-binding</keyword>
<dbReference type="InterPro" id="IPR006357">
    <property type="entry name" value="HAD-SF_hydro_IIA"/>
</dbReference>
<evidence type="ECO:0000256" key="5">
    <source>
        <dbReference type="PIRSR" id="PIRSR000915-3"/>
    </source>
</evidence>
<sequence>MAPRNCVQIDYSIISSGFFDSFDYVLTDCDGVLWMGNDPIPGAVDTIKALKNAGKHIIYVTNNSTKSRNDYVKKCEGLGFPVTYDDIISTSYCAAAYLQSLNFKKKVYVFGSSGITSELEKVNIQHLPIGPDPVGDNWIPWLSEVKLDPEVGAVIVGFDHHVSYPKLIKASSYLKNPNTLFIATNRDEQFPADGDLVIPGAGTFVIAVEVVSQRKATALGKPERFILDCIKRNHPDIDFSRCIMIGDRLNTDILLGTRHGLKTLFVGTGHNSIEDVRQLEKSSDTNDQLLVPDYYLPHLGDLLQFIKA</sequence>
<dbReference type="GO" id="GO:0005737">
    <property type="term" value="C:cytoplasm"/>
    <property type="evidence" value="ECO:0007669"/>
    <property type="project" value="TreeGrafter"/>
</dbReference>
<dbReference type="InterPro" id="IPR006349">
    <property type="entry name" value="PGP_euk"/>
</dbReference>
<dbReference type="OrthoDB" id="413953at2759"/>
<dbReference type="InterPro" id="IPR036412">
    <property type="entry name" value="HAD-like_sf"/>
</dbReference>
<dbReference type="NCBIfam" id="TIGR01460">
    <property type="entry name" value="HAD-SF-IIA"/>
    <property type="match status" value="1"/>
</dbReference>
<comment type="cofactor">
    <cofactor evidence="5">
        <name>Mg(2+)</name>
        <dbReference type="ChEBI" id="CHEBI:18420"/>
    </cofactor>
    <text evidence="5">Divalent metal ions. Mg(2+) is the most effective.</text>
</comment>
<feature type="binding site" evidence="5">
    <location>
        <position position="30"/>
    </location>
    <ligand>
        <name>Mg(2+)</name>
        <dbReference type="ChEBI" id="CHEBI:18420"/>
    </ligand>
</feature>
<keyword evidence="5" id="KW-0460">Magnesium</keyword>
<dbReference type="Pfam" id="PF13242">
    <property type="entry name" value="Hydrolase_like"/>
    <property type="match status" value="1"/>
</dbReference>
<dbReference type="GO" id="GO:0016791">
    <property type="term" value="F:phosphatase activity"/>
    <property type="evidence" value="ECO:0007669"/>
    <property type="project" value="InterPro"/>
</dbReference>
<evidence type="ECO:0000256" key="1">
    <source>
        <dbReference type="ARBA" id="ARBA00022801"/>
    </source>
</evidence>
<dbReference type="AlphaFoldDB" id="A0A8X6FF85"/>
<dbReference type="Pfam" id="PF13344">
    <property type="entry name" value="Hydrolase_6"/>
    <property type="match status" value="1"/>
</dbReference>
<dbReference type="GO" id="GO:0046872">
    <property type="term" value="F:metal ion binding"/>
    <property type="evidence" value="ECO:0007669"/>
    <property type="project" value="UniProtKB-KW"/>
</dbReference>
<evidence type="ECO:0000256" key="3">
    <source>
        <dbReference type="PIRSR" id="PIRSR000915-1"/>
    </source>
</evidence>
<gene>
    <name evidence="6" type="primary">Pgp</name>
    <name evidence="6" type="ORF">TNCT_615961</name>
</gene>
<evidence type="ECO:0000313" key="7">
    <source>
        <dbReference type="Proteomes" id="UP000887116"/>
    </source>
</evidence>
<dbReference type="Gene3D" id="3.40.50.1000">
    <property type="entry name" value="HAD superfamily/HAD-like"/>
    <property type="match status" value="2"/>
</dbReference>
<comment type="similarity">
    <text evidence="2">Belongs to the HAD-like hydrolase superfamily.</text>
</comment>
<feature type="binding site" evidence="5">
    <location>
        <position position="28"/>
    </location>
    <ligand>
        <name>Mg(2+)</name>
        <dbReference type="ChEBI" id="CHEBI:18420"/>
    </ligand>
</feature>
<feature type="binding site" evidence="5">
    <location>
        <position position="247"/>
    </location>
    <ligand>
        <name>Mg(2+)</name>
        <dbReference type="ChEBI" id="CHEBI:18420"/>
    </ligand>
</feature>
<keyword evidence="7" id="KW-1185">Reference proteome</keyword>
<reference evidence="6" key="1">
    <citation type="submission" date="2020-07" db="EMBL/GenBank/DDBJ databases">
        <title>Multicomponent nature underlies the extraordinary mechanical properties of spider dragline silk.</title>
        <authorList>
            <person name="Kono N."/>
            <person name="Nakamura H."/>
            <person name="Mori M."/>
            <person name="Yoshida Y."/>
            <person name="Ohtoshi R."/>
            <person name="Malay A.D."/>
            <person name="Moran D.A.P."/>
            <person name="Tomita M."/>
            <person name="Numata K."/>
            <person name="Arakawa K."/>
        </authorList>
    </citation>
    <scope>NUCLEOTIDE SEQUENCE</scope>
</reference>
<dbReference type="Proteomes" id="UP000887116">
    <property type="component" value="Unassembled WGS sequence"/>
</dbReference>
<proteinExistence type="inferred from homology"/>
<organism evidence="6 7">
    <name type="scientific">Trichonephila clavata</name>
    <name type="common">Joro spider</name>
    <name type="synonym">Nephila clavata</name>
    <dbReference type="NCBI Taxonomy" id="2740835"/>
    <lineage>
        <taxon>Eukaryota</taxon>
        <taxon>Metazoa</taxon>
        <taxon>Ecdysozoa</taxon>
        <taxon>Arthropoda</taxon>
        <taxon>Chelicerata</taxon>
        <taxon>Arachnida</taxon>
        <taxon>Araneae</taxon>
        <taxon>Araneomorphae</taxon>
        <taxon>Entelegynae</taxon>
        <taxon>Araneoidea</taxon>
        <taxon>Nephilidae</taxon>
        <taxon>Trichonephila</taxon>
    </lineage>
</organism>
<dbReference type="NCBIfam" id="TIGR01452">
    <property type="entry name" value="PGP_euk"/>
    <property type="match status" value="1"/>
</dbReference>
<dbReference type="PANTHER" id="PTHR19288:SF93">
    <property type="entry name" value="FI11325P-RELATED"/>
    <property type="match status" value="1"/>
</dbReference>
<name>A0A8X6FF85_TRICU</name>
<evidence type="ECO:0000256" key="2">
    <source>
        <dbReference type="PIRNR" id="PIRNR000915"/>
    </source>
</evidence>
<dbReference type="PIRSF" id="PIRSF000915">
    <property type="entry name" value="PGP-type_phosphatase"/>
    <property type="match status" value="1"/>
</dbReference>
<accession>A0A8X6FF85</accession>
<dbReference type="SUPFAM" id="SSF56784">
    <property type="entry name" value="HAD-like"/>
    <property type="match status" value="1"/>
</dbReference>
<keyword evidence="1 2" id="KW-0378">Hydrolase</keyword>
<feature type="binding site" evidence="4">
    <location>
        <position position="221"/>
    </location>
    <ligand>
        <name>substrate</name>
    </ligand>
</feature>
<dbReference type="EMBL" id="BMAO01012027">
    <property type="protein sequence ID" value="GFQ78487.1"/>
    <property type="molecule type" value="Genomic_DNA"/>
</dbReference>
<dbReference type="InterPro" id="IPR023214">
    <property type="entry name" value="HAD_sf"/>
</dbReference>